<keyword evidence="1" id="KW-0812">Transmembrane</keyword>
<dbReference type="PRINTS" id="PR00702">
    <property type="entry name" value="ACRIFLAVINRP"/>
</dbReference>
<dbReference type="Proteomes" id="UP001596364">
    <property type="component" value="Unassembled WGS sequence"/>
</dbReference>
<dbReference type="SUPFAM" id="SSF82866">
    <property type="entry name" value="Multidrug efflux transporter AcrB transmembrane domain"/>
    <property type="match status" value="2"/>
</dbReference>
<accession>A0ABW1XLF6</accession>
<dbReference type="PANTHER" id="PTHR32063:SF14">
    <property type="entry name" value="BLL4319 PROTEIN"/>
    <property type="match status" value="1"/>
</dbReference>
<dbReference type="Gene3D" id="3.30.70.1320">
    <property type="entry name" value="Multidrug efflux transporter AcrB pore domain like"/>
    <property type="match status" value="1"/>
</dbReference>
<dbReference type="Pfam" id="PF00873">
    <property type="entry name" value="ACR_tran"/>
    <property type="match status" value="1"/>
</dbReference>
<comment type="caution">
    <text evidence="2">The sequence shown here is derived from an EMBL/GenBank/DDBJ whole genome shotgun (WGS) entry which is preliminary data.</text>
</comment>
<dbReference type="PANTHER" id="PTHR32063">
    <property type="match status" value="1"/>
</dbReference>
<keyword evidence="3" id="KW-1185">Reference proteome</keyword>
<feature type="transmembrane region" description="Helical" evidence="1">
    <location>
        <begin position="979"/>
        <end position="1006"/>
    </location>
</feature>
<name>A0ABW1XLF6_9ALTE</name>
<feature type="transmembrane region" description="Helical" evidence="1">
    <location>
        <begin position="463"/>
        <end position="482"/>
    </location>
</feature>
<dbReference type="RefSeq" id="WP_131259803.1">
    <property type="nucleotide sequence ID" value="NZ_JBHSUS010000001.1"/>
</dbReference>
<keyword evidence="1" id="KW-0472">Membrane</keyword>
<organism evidence="2 3">
    <name type="scientific">Pseudobowmanella zhangzhouensis</name>
    <dbReference type="NCBI Taxonomy" id="1537679"/>
    <lineage>
        <taxon>Bacteria</taxon>
        <taxon>Pseudomonadati</taxon>
        <taxon>Pseudomonadota</taxon>
        <taxon>Gammaproteobacteria</taxon>
        <taxon>Alteromonadales</taxon>
        <taxon>Alteromonadaceae</taxon>
    </lineage>
</organism>
<sequence>MLLSDVSVKRPVFAIVVNLLIVVFGIVAIDKLSLREYPDIDPPIVSINTSYPGASANIVETKITQLLEDRISGIAGIKNITSSSRNGRSSISIEFDLSRDIDSASNDVRERVSRALNNLPDQALPPEVFKSDSDEQVVVWYNLRSDNMSVMELTDYADRYIVDRLSVVDGVARVQLGGGREYAMKIWLDRQAMAAREVTVADVERVIRAENVELPAGELESEDRDFEVRVARTFLTPDDFARLAIKQGPDGYLVRLGEVAHVELGAEDDETEFRGNGVNMIGLGVVKQSKANTLSVAQEVKKAIDDISQTLPDNIFIVPSYDSSVFIAQSIDEVYETLYIAIAMVVIVIFLFLGNVRATLIPAVTVPVSLVGAFIVMYMLGFSINLLTLLALVLAIGLVVDDAIVVLENIHRRVELGEPPLLAAYNGAREVGFAVIATTLVLISVFVPLVFLQGNIGRLFTEFAIAIAAAVAFSSFTALTLSPMMCSKLLTKHSNNSGLSGWVDRVFGKVERRYFSSLDKTLHQPVWSVLLIGLAVAAIFALVERVPAEFTPKEDRGTFFVQLQTAEGASFESNARNLKKVEDILLPYLDKGEVDRVLVRTPGFGGSAGIAIVGAVDWQIRERSTFELMDEITAQLSDLPDVRAFAFMRNGLARGGGRPVQFVLQGNTYEELVAWRDVLMAKAAENPNLLRLDSDYKETWPQLLVNIDRERAADLGVSIGDIGRTLETMLGQRRVSTFLDRGREYDVVMEGIEDDYRSPQNINNLYVRSSRSNQLIPMDNLVTFKEQATSSTLNRYNRMRSITISANLADGYTLGEALDYLNSIVQNELPSNVQVDYRGESQLYKESGNSVLFMFALALAVTYLVLAAQFESFVHPLVIMLTVPLALVGAFVGLMLSDMTLNIYSQIGLVMLIGLAAKNGILIVEFANQLRDAGVAFEEALKRAASQRLRPIMMTGFTTVFSSLPLVLAMGPGAESRSVIGMVIFSGVLFATFMTLYVIPTAYFWLARHTGSPQQIARELDALEQKH</sequence>
<evidence type="ECO:0000313" key="3">
    <source>
        <dbReference type="Proteomes" id="UP001596364"/>
    </source>
</evidence>
<feature type="transmembrane region" description="Helical" evidence="1">
    <location>
        <begin position="522"/>
        <end position="543"/>
    </location>
</feature>
<dbReference type="Gene3D" id="3.30.2090.10">
    <property type="entry name" value="Multidrug efflux transporter AcrB TolC docking domain, DN and DC subdomains"/>
    <property type="match status" value="2"/>
</dbReference>
<dbReference type="InterPro" id="IPR001036">
    <property type="entry name" value="Acrflvin-R"/>
</dbReference>
<feature type="transmembrane region" description="Helical" evidence="1">
    <location>
        <begin position="334"/>
        <end position="353"/>
    </location>
</feature>
<feature type="transmembrane region" description="Helical" evidence="1">
    <location>
        <begin position="851"/>
        <end position="870"/>
    </location>
</feature>
<feature type="transmembrane region" description="Helical" evidence="1">
    <location>
        <begin position="12"/>
        <end position="29"/>
    </location>
</feature>
<feature type="transmembrane region" description="Helical" evidence="1">
    <location>
        <begin position="877"/>
        <end position="897"/>
    </location>
</feature>
<protein>
    <submittedName>
        <fullName evidence="2">Efflux RND transporter permease subunit</fullName>
    </submittedName>
</protein>
<dbReference type="Gene3D" id="3.30.70.1430">
    <property type="entry name" value="Multidrug efflux transporter AcrB pore domain"/>
    <property type="match status" value="2"/>
</dbReference>
<dbReference type="SUPFAM" id="SSF82714">
    <property type="entry name" value="Multidrug efflux transporter AcrB TolC docking domain, DN and DC subdomains"/>
    <property type="match status" value="2"/>
</dbReference>
<feature type="transmembrane region" description="Helical" evidence="1">
    <location>
        <begin position="952"/>
        <end position="973"/>
    </location>
</feature>
<proteinExistence type="predicted"/>
<dbReference type="Gene3D" id="3.30.70.1440">
    <property type="entry name" value="Multidrug efflux transporter AcrB pore domain"/>
    <property type="match status" value="1"/>
</dbReference>
<feature type="transmembrane region" description="Helical" evidence="1">
    <location>
        <begin position="431"/>
        <end position="451"/>
    </location>
</feature>
<evidence type="ECO:0000256" key="1">
    <source>
        <dbReference type="SAM" id="Phobius"/>
    </source>
</evidence>
<feature type="transmembrane region" description="Helical" evidence="1">
    <location>
        <begin position="386"/>
        <end position="410"/>
    </location>
</feature>
<dbReference type="SUPFAM" id="SSF82693">
    <property type="entry name" value="Multidrug efflux transporter AcrB pore domain, PN1, PN2, PC1 and PC2 subdomains"/>
    <property type="match status" value="3"/>
</dbReference>
<evidence type="ECO:0000313" key="2">
    <source>
        <dbReference type="EMBL" id="MFC6440790.1"/>
    </source>
</evidence>
<dbReference type="InterPro" id="IPR027463">
    <property type="entry name" value="AcrB_DN_DC_subdom"/>
</dbReference>
<reference evidence="3" key="1">
    <citation type="journal article" date="2019" name="Int. J. Syst. Evol. Microbiol.">
        <title>The Global Catalogue of Microorganisms (GCM) 10K type strain sequencing project: providing services to taxonomists for standard genome sequencing and annotation.</title>
        <authorList>
            <consortium name="The Broad Institute Genomics Platform"/>
            <consortium name="The Broad Institute Genome Sequencing Center for Infectious Disease"/>
            <person name="Wu L."/>
            <person name="Ma J."/>
        </authorList>
    </citation>
    <scope>NUCLEOTIDE SEQUENCE [LARGE SCALE GENOMIC DNA]</scope>
    <source>
        <strain evidence="3">CGMCC 1.16031</strain>
    </source>
</reference>
<dbReference type="Gene3D" id="1.20.1640.10">
    <property type="entry name" value="Multidrug efflux transporter AcrB transmembrane domain"/>
    <property type="match status" value="2"/>
</dbReference>
<dbReference type="EMBL" id="JBHSUS010000001">
    <property type="protein sequence ID" value="MFC6440790.1"/>
    <property type="molecule type" value="Genomic_DNA"/>
</dbReference>
<gene>
    <name evidence="2" type="ORF">ACFP85_11610</name>
</gene>
<keyword evidence="1" id="KW-1133">Transmembrane helix</keyword>